<accession>A0A9D1LZX3</accession>
<protein>
    <recommendedName>
        <fullName evidence="3">DUF4406 domain-containing protein</fullName>
    </recommendedName>
</protein>
<evidence type="ECO:0000313" key="1">
    <source>
        <dbReference type="EMBL" id="HIU51091.1"/>
    </source>
</evidence>
<gene>
    <name evidence="1" type="ORF">IAB70_00455</name>
</gene>
<evidence type="ECO:0008006" key="3">
    <source>
        <dbReference type="Google" id="ProtNLM"/>
    </source>
</evidence>
<evidence type="ECO:0000313" key="2">
    <source>
        <dbReference type="Proteomes" id="UP000824093"/>
    </source>
</evidence>
<proteinExistence type="predicted"/>
<reference evidence="1" key="2">
    <citation type="journal article" date="2021" name="PeerJ">
        <title>Extensive microbial diversity within the chicken gut microbiome revealed by metagenomics and culture.</title>
        <authorList>
            <person name="Gilroy R."/>
            <person name="Ravi A."/>
            <person name="Getino M."/>
            <person name="Pursley I."/>
            <person name="Horton D.L."/>
            <person name="Alikhan N.F."/>
            <person name="Baker D."/>
            <person name="Gharbi K."/>
            <person name="Hall N."/>
            <person name="Watson M."/>
            <person name="Adriaenssens E.M."/>
            <person name="Foster-Nyarko E."/>
            <person name="Jarju S."/>
            <person name="Secka A."/>
            <person name="Antonio M."/>
            <person name="Oren A."/>
            <person name="Chaudhuri R.R."/>
            <person name="La Ragione R."/>
            <person name="Hildebrand F."/>
            <person name="Pallen M.J."/>
        </authorList>
    </citation>
    <scope>NUCLEOTIDE SEQUENCE</scope>
    <source>
        <strain evidence="1">CHK195-15760</strain>
    </source>
</reference>
<reference evidence="1" key="1">
    <citation type="submission" date="2020-10" db="EMBL/GenBank/DDBJ databases">
        <authorList>
            <person name="Gilroy R."/>
        </authorList>
    </citation>
    <scope>NUCLEOTIDE SEQUENCE</scope>
    <source>
        <strain evidence="1">CHK195-15760</strain>
    </source>
</reference>
<dbReference type="Proteomes" id="UP000824093">
    <property type="component" value="Unassembled WGS sequence"/>
</dbReference>
<organism evidence="1 2">
    <name type="scientific">Candidatus Merdicola faecigallinarum</name>
    <dbReference type="NCBI Taxonomy" id="2840862"/>
    <lineage>
        <taxon>Bacteria</taxon>
        <taxon>Bacillati</taxon>
        <taxon>Bacillota</taxon>
        <taxon>Clostridia</taxon>
        <taxon>Candidatus Merdicola</taxon>
    </lineage>
</organism>
<sequence>MKIPKKKTKIITICSSIKFKEEMLKVAIQMELEGNVVLIPIFPANNKNTCTEEERVMLGKMHKEKIKISDAIFVVNVNGYIGESTKSEIEYAKSQNKEILYLEENY</sequence>
<dbReference type="AlphaFoldDB" id="A0A9D1LZX3"/>
<dbReference type="EMBL" id="DVNH01000005">
    <property type="protein sequence ID" value="HIU51091.1"/>
    <property type="molecule type" value="Genomic_DNA"/>
</dbReference>
<name>A0A9D1LZX3_9FIRM</name>
<comment type="caution">
    <text evidence="1">The sequence shown here is derived from an EMBL/GenBank/DDBJ whole genome shotgun (WGS) entry which is preliminary data.</text>
</comment>